<dbReference type="HOGENOM" id="CLU_847025_0_0_10"/>
<dbReference type="Proteomes" id="UP000008718">
    <property type="component" value="Chromosome"/>
</dbReference>
<accession>E4T1J7</accession>
<keyword evidence="2" id="KW-1185">Reference proteome</keyword>
<dbReference type="OrthoDB" id="1093316at2"/>
<dbReference type="InterPro" id="IPR019861">
    <property type="entry name" value="PorP/SprF_Bacteroidetes"/>
</dbReference>
<dbReference type="eggNOG" id="COG0226">
    <property type="taxonomic scope" value="Bacteria"/>
</dbReference>
<sequence>MKKATIVIIFNMLTILVIAQSSVRLNHFWEKTYTLNPASVNDRYFAEFNMAARKQWVNFPGAPTTFYASGTMFLDNLNTQFGLKAIQDKIGYTSTTNLGFTYAYALILNRDWHLNLGLGLNYQCVGYDLSKVNSPTPNDPVVYAKLLNVSNFNSDLGIELQGRKWQFGAAAQNLISLFQPINSQFSNTNYIYTKYRNNSLEKMNLGFGAIGVQYGNFYQLELNLTTYFKPTPESNGFQVGAFFRTYSEIGAILGLDLSKNLHLSYSYDYNVSAISTKSYGSHEIMLTYTLDRVFKCLNCWY</sequence>
<dbReference type="EMBL" id="CP002345">
    <property type="protein sequence ID" value="ADQ78591.1"/>
    <property type="molecule type" value="Genomic_DNA"/>
</dbReference>
<dbReference type="NCBIfam" id="TIGR03519">
    <property type="entry name" value="T9SS_PorP_fam"/>
    <property type="match status" value="1"/>
</dbReference>
<dbReference type="STRING" id="694427.Palpr_0431"/>
<dbReference type="KEGG" id="ppn:Palpr_0431"/>
<evidence type="ECO:0000313" key="1">
    <source>
        <dbReference type="EMBL" id="ADQ78591.1"/>
    </source>
</evidence>
<proteinExistence type="predicted"/>
<reference evidence="1 2" key="2">
    <citation type="journal article" date="2011" name="Stand. Genomic Sci.">
        <title>Complete genome sequence of Paludibacter propionicigenes type strain (WB4).</title>
        <authorList>
            <person name="Gronow S."/>
            <person name="Munk C."/>
            <person name="Lapidus A."/>
            <person name="Nolan M."/>
            <person name="Lucas S."/>
            <person name="Hammon N."/>
            <person name="Deshpande S."/>
            <person name="Cheng J.F."/>
            <person name="Tapia R."/>
            <person name="Han C."/>
            <person name="Goodwin L."/>
            <person name="Pitluck S."/>
            <person name="Liolios K."/>
            <person name="Ivanova N."/>
            <person name="Mavromatis K."/>
            <person name="Mikhailova N."/>
            <person name="Pati A."/>
            <person name="Chen A."/>
            <person name="Palaniappan K."/>
            <person name="Land M."/>
            <person name="Hauser L."/>
            <person name="Chang Y.J."/>
            <person name="Jeffries C.D."/>
            <person name="Brambilla E."/>
            <person name="Rohde M."/>
            <person name="Goker M."/>
            <person name="Detter J.C."/>
            <person name="Woyke T."/>
            <person name="Bristow J."/>
            <person name="Eisen J.A."/>
            <person name="Markowitz V."/>
            <person name="Hugenholtz P."/>
            <person name="Kyrpides N.C."/>
            <person name="Klenk H.P."/>
        </authorList>
    </citation>
    <scope>NUCLEOTIDE SEQUENCE [LARGE SCALE GENOMIC DNA]</scope>
    <source>
        <strain evidence="2">DSM 17365 / JCM 13257 / WB4</strain>
    </source>
</reference>
<reference key="1">
    <citation type="submission" date="2010-11" db="EMBL/GenBank/DDBJ databases">
        <title>The complete genome of Paludibacter propionicigenes DSM 17365.</title>
        <authorList>
            <consortium name="US DOE Joint Genome Institute (JGI-PGF)"/>
            <person name="Lucas S."/>
            <person name="Copeland A."/>
            <person name="Lapidus A."/>
            <person name="Bruce D."/>
            <person name="Goodwin L."/>
            <person name="Pitluck S."/>
            <person name="Kyrpides N."/>
            <person name="Mavromatis K."/>
            <person name="Ivanova N."/>
            <person name="Munk A.C."/>
            <person name="Brettin T."/>
            <person name="Detter J.C."/>
            <person name="Han C."/>
            <person name="Tapia R."/>
            <person name="Land M."/>
            <person name="Hauser L."/>
            <person name="Markowitz V."/>
            <person name="Cheng J.-F."/>
            <person name="Hugenholtz P."/>
            <person name="Woyke T."/>
            <person name="Wu D."/>
            <person name="Gronow S."/>
            <person name="Wellnitz S."/>
            <person name="Brambilla E."/>
            <person name="Klenk H.-P."/>
            <person name="Eisen J.A."/>
        </authorList>
    </citation>
    <scope>NUCLEOTIDE SEQUENCE</scope>
    <source>
        <strain>WB4</strain>
    </source>
</reference>
<name>E4T1J7_PALPW</name>
<dbReference type="AlphaFoldDB" id="E4T1J7"/>
<gene>
    <name evidence="1" type="ordered locus">Palpr_0431</name>
</gene>
<evidence type="ECO:0000313" key="2">
    <source>
        <dbReference type="Proteomes" id="UP000008718"/>
    </source>
</evidence>
<organism evidence="1 2">
    <name type="scientific">Paludibacter propionicigenes (strain DSM 17365 / JCM 13257 / WB4)</name>
    <dbReference type="NCBI Taxonomy" id="694427"/>
    <lineage>
        <taxon>Bacteria</taxon>
        <taxon>Pseudomonadati</taxon>
        <taxon>Bacteroidota</taxon>
        <taxon>Bacteroidia</taxon>
        <taxon>Bacteroidales</taxon>
        <taxon>Paludibacteraceae</taxon>
        <taxon>Paludibacter</taxon>
    </lineage>
</organism>
<dbReference type="RefSeq" id="WP_013443960.1">
    <property type="nucleotide sequence ID" value="NC_014734.1"/>
</dbReference>
<dbReference type="Pfam" id="PF11751">
    <property type="entry name" value="PorP_SprF"/>
    <property type="match status" value="1"/>
</dbReference>
<protein>
    <submittedName>
        <fullName evidence="1">Putative membrane protein</fullName>
    </submittedName>
</protein>